<evidence type="ECO:0000256" key="1">
    <source>
        <dbReference type="SAM" id="Phobius"/>
    </source>
</evidence>
<feature type="transmembrane region" description="Helical" evidence="1">
    <location>
        <begin position="33"/>
        <end position="52"/>
    </location>
</feature>
<keyword evidence="1" id="KW-1133">Transmembrane helix</keyword>
<dbReference type="Proteomes" id="UP000191901">
    <property type="component" value="Chromosome"/>
</dbReference>
<evidence type="ECO:0000313" key="2">
    <source>
        <dbReference type="EMBL" id="ASC74258.1"/>
    </source>
</evidence>
<reference evidence="2 3" key="1">
    <citation type="journal article" date="2016" name="Biochim. Biophys. Acta">
        <title>Characterization of red-shifted phycobilisomes isolated from the chlorophyll f-containing cyanobacterium Halomicronema hongdechloris.</title>
        <authorList>
            <person name="Li Y."/>
            <person name="Lin Y."/>
            <person name="Garvey C.J."/>
            <person name="Birch D."/>
            <person name="Corkery R.W."/>
            <person name="Loughlin P.C."/>
            <person name="Scheer H."/>
            <person name="Willows R.D."/>
            <person name="Chen M."/>
        </authorList>
    </citation>
    <scope>NUCLEOTIDE SEQUENCE [LARGE SCALE GENOMIC DNA]</scope>
    <source>
        <strain evidence="2 3">C2206</strain>
    </source>
</reference>
<gene>
    <name evidence="2" type="ORF">XM38_052330</name>
</gene>
<accession>A0A1Z3HVC1</accession>
<name>A0A1Z3HVC1_9CYAN</name>
<feature type="transmembrane region" description="Helical" evidence="1">
    <location>
        <begin position="6"/>
        <end position="26"/>
    </location>
</feature>
<dbReference type="AlphaFoldDB" id="A0A1Z3HVC1"/>
<proteinExistence type="predicted"/>
<organism evidence="2 3">
    <name type="scientific">Halomicronema hongdechloris C2206</name>
    <dbReference type="NCBI Taxonomy" id="1641165"/>
    <lineage>
        <taxon>Bacteria</taxon>
        <taxon>Bacillati</taxon>
        <taxon>Cyanobacteriota</taxon>
        <taxon>Cyanophyceae</taxon>
        <taxon>Nodosilineales</taxon>
        <taxon>Nodosilineaceae</taxon>
        <taxon>Halomicronema</taxon>
    </lineage>
</organism>
<keyword evidence="1" id="KW-0812">Transmembrane</keyword>
<dbReference type="KEGG" id="hhg:XM38_052330"/>
<dbReference type="RefSeq" id="WP_080811193.1">
    <property type="nucleotide sequence ID" value="NZ_CP021983.2"/>
</dbReference>
<dbReference type="STRING" id="1641165.XM38_17040"/>
<protein>
    <submittedName>
        <fullName evidence="2">Uncharacterized protein</fullName>
    </submittedName>
</protein>
<keyword evidence="3" id="KW-1185">Reference proteome</keyword>
<feature type="transmembrane region" description="Helical" evidence="1">
    <location>
        <begin position="106"/>
        <end position="126"/>
    </location>
</feature>
<keyword evidence="1" id="KW-0472">Membrane</keyword>
<sequence>MDFKTLYALFLGPVILLVLLITARIIHGAWNRAFAMSVLVGLSGITLGWSLALLGSPQTEAEVALFQETWNVLIGLITGYLGAKVIDPLLQALFQEADVLKDSTMGANVLIFLITFLTSTIGGYAFRNL</sequence>
<dbReference type="EMBL" id="CP021983">
    <property type="protein sequence ID" value="ASC74258.1"/>
    <property type="molecule type" value="Genomic_DNA"/>
</dbReference>
<evidence type="ECO:0000313" key="3">
    <source>
        <dbReference type="Proteomes" id="UP000191901"/>
    </source>
</evidence>
<feature type="transmembrane region" description="Helical" evidence="1">
    <location>
        <begin position="72"/>
        <end position="94"/>
    </location>
</feature>